<dbReference type="GO" id="GO:0005525">
    <property type="term" value="F:GTP binding"/>
    <property type="evidence" value="ECO:0007669"/>
    <property type="project" value="UniProtKB-KW"/>
</dbReference>
<dbReference type="Gene3D" id="2.60.120.10">
    <property type="entry name" value="Jelly Rolls"/>
    <property type="match status" value="1"/>
</dbReference>
<dbReference type="Pfam" id="PF01050">
    <property type="entry name" value="MannoseP_isomer"/>
    <property type="match status" value="1"/>
</dbReference>
<dbReference type="InterPro" id="IPR014710">
    <property type="entry name" value="RmlC-like_jellyroll"/>
</dbReference>
<dbReference type="InterPro" id="IPR011051">
    <property type="entry name" value="RmlC_Cupin_sf"/>
</dbReference>
<evidence type="ECO:0000256" key="6">
    <source>
        <dbReference type="ARBA" id="ARBA00023134"/>
    </source>
</evidence>
<proteinExistence type="inferred from homology"/>
<dbReference type="InterPro" id="IPR049577">
    <property type="entry name" value="GMPP_N"/>
</dbReference>
<dbReference type="OrthoDB" id="9806359at2"/>
<keyword evidence="13" id="KW-1185">Reference proteome</keyword>
<dbReference type="AlphaFoldDB" id="A0A077DEI6"/>
<organism evidence="12 13">
    <name type="scientific">Basilea psittacipulmonis DSM 24701</name>
    <dbReference type="NCBI Taxonomy" id="1072685"/>
    <lineage>
        <taxon>Bacteria</taxon>
        <taxon>Pseudomonadati</taxon>
        <taxon>Pseudomonadota</taxon>
        <taxon>Betaproteobacteria</taxon>
        <taxon>Burkholderiales</taxon>
        <taxon>Alcaligenaceae</taxon>
        <taxon>Basilea</taxon>
    </lineage>
</organism>
<dbReference type="FunFam" id="3.90.550.10:FF:000046">
    <property type="entry name" value="Mannose-1-phosphate guanylyltransferase (GDP)"/>
    <property type="match status" value="1"/>
</dbReference>
<dbReference type="InterPro" id="IPR005835">
    <property type="entry name" value="NTP_transferase_dom"/>
</dbReference>
<evidence type="ECO:0000259" key="9">
    <source>
        <dbReference type="Pfam" id="PF00483"/>
    </source>
</evidence>
<dbReference type="CDD" id="cd02509">
    <property type="entry name" value="GDP-M1P_Guanylyltransferase"/>
    <property type="match status" value="1"/>
</dbReference>
<dbReference type="PANTHER" id="PTHR46390:SF1">
    <property type="entry name" value="MANNOSE-1-PHOSPHATE GUANYLYLTRANSFERASE"/>
    <property type="match status" value="1"/>
</dbReference>
<reference evidence="12 13" key="1">
    <citation type="journal article" date="2014" name="BMC Genomics">
        <title>A genomic perspective on a new bacterial genus and species from the Alcaligenaceae family, Basilea psittacipulmonis.</title>
        <authorList>
            <person name="Whiteson K.L."/>
            <person name="Hernandez D."/>
            <person name="Lazarevic V."/>
            <person name="Gaia N."/>
            <person name="Farinelli L."/>
            <person name="Francois P."/>
            <person name="Pilo P."/>
            <person name="Frey J."/>
            <person name="Schrenzel J."/>
        </authorList>
    </citation>
    <scope>NUCLEOTIDE SEQUENCE [LARGE SCALE GENOMIC DNA]</scope>
    <source>
        <strain evidence="12 13">DSM 24701</strain>
    </source>
</reference>
<keyword evidence="4 12" id="KW-0548">Nucleotidyltransferase</keyword>
<evidence type="ECO:0000256" key="1">
    <source>
        <dbReference type="ARBA" id="ARBA00006115"/>
    </source>
</evidence>
<sequence length="476" mass="53556">MSLYPVILAGGKGSRLWPASREQYPKQFLSFGHKETFFQRTLKRVQHLDEQMNLPLVVCAEDHRFIVAEQLRQLGCLKENILLEPIAQNTAPALAMAAFYALEKDAEAVLLVMPADHLIEPQETFKQSVRDVLSYASHGHIVTFGMVPNRPETGYGYIKKGTLLANEDAVFELEKFVEKPPLTQAQQFLDSGEYLWNSGIFLLSAKQYLQELQQYAPDVYQSCLLACESFQKDGDFVRVHASSYYADCPNISIDYAVMEHTQNALVMALNLAWSDVGAWDALWQTAESKDAQGNVTLGEQIVLHDCRDNLVMSETGVVAAIDVDNMIIVHTKDAVLVAPQSSAQKVKDVVQTLAEQGHDSIYQHTKVYRPWGHFETIDSGSRFQVKRITVKEGAKLSLQLHHHRSEHWVVVSGTARVTLDNQVHLVTENQSIYIPLGKQHCLENIGKIPLELIEVQTGSYLGEDDIVRFSDDYGRK</sequence>
<dbReference type="eggNOG" id="COG0836">
    <property type="taxonomic scope" value="Bacteria"/>
</dbReference>
<keyword evidence="5" id="KW-0547">Nucleotide-binding</keyword>
<gene>
    <name evidence="12" type="primary">cpsB</name>
    <name evidence="12" type="ORF">IX83_03985</name>
</gene>
<evidence type="ECO:0000256" key="5">
    <source>
        <dbReference type="ARBA" id="ARBA00022741"/>
    </source>
</evidence>
<dbReference type="STRING" id="1072685.IX83_03985"/>
<dbReference type="Gene3D" id="3.90.550.10">
    <property type="entry name" value="Spore Coat Polysaccharide Biosynthesis Protein SpsA, Chain A"/>
    <property type="match status" value="1"/>
</dbReference>
<keyword evidence="3 12" id="KW-0808">Transferase</keyword>
<feature type="domain" description="MannoseP isomerase/GMP-like beta-helix" evidence="11">
    <location>
        <begin position="302"/>
        <end position="353"/>
    </location>
</feature>
<protein>
    <recommendedName>
        <fullName evidence="2">mannose-1-phosphate guanylyltransferase</fullName>
        <ecNumber evidence="2">2.7.7.13</ecNumber>
    </recommendedName>
</protein>
<dbReference type="KEGG" id="bpsi:IX83_03985"/>
<dbReference type="InterPro" id="IPR029044">
    <property type="entry name" value="Nucleotide-diphossugar_trans"/>
</dbReference>
<evidence type="ECO:0000256" key="7">
    <source>
        <dbReference type="ARBA" id="ARBA00047343"/>
    </source>
</evidence>
<dbReference type="RefSeq" id="WP_038499422.1">
    <property type="nucleotide sequence ID" value="NZ_AFWK01000113.1"/>
</dbReference>
<name>A0A077DEI6_9BURK</name>
<dbReference type="CDD" id="cd02213">
    <property type="entry name" value="cupin_PMI_typeII_C"/>
    <property type="match status" value="1"/>
</dbReference>
<evidence type="ECO:0000256" key="2">
    <source>
        <dbReference type="ARBA" id="ARBA00012387"/>
    </source>
</evidence>
<evidence type="ECO:0000256" key="4">
    <source>
        <dbReference type="ARBA" id="ARBA00022695"/>
    </source>
</evidence>
<dbReference type="EC" id="2.7.7.13" evidence="2"/>
<dbReference type="InterPro" id="IPR006375">
    <property type="entry name" value="Man1P_GuaTrfase/Man6P_Isoase"/>
</dbReference>
<dbReference type="EMBL" id="CP009238">
    <property type="protein sequence ID" value="AIL32581.1"/>
    <property type="molecule type" value="Genomic_DNA"/>
</dbReference>
<dbReference type="HOGENOM" id="CLU_035527_1_0_4"/>
<evidence type="ECO:0000259" key="11">
    <source>
        <dbReference type="Pfam" id="PF22640"/>
    </source>
</evidence>
<comment type="similarity">
    <text evidence="1 8">Belongs to the mannose-6-phosphate isomerase type 2 family.</text>
</comment>
<dbReference type="FunFam" id="2.60.120.10:FF:000032">
    <property type="entry name" value="Mannose-1-phosphate guanylyltransferase/mannose-6-phosphate isomerase"/>
    <property type="match status" value="1"/>
</dbReference>
<dbReference type="PANTHER" id="PTHR46390">
    <property type="entry name" value="MANNOSE-1-PHOSPHATE GUANYLYLTRANSFERASE"/>
    <property type="match status" value="1"/>
</dbReference>
<dbReference type="SUPFAM" id="SSF51182">
    <property type="entry name" value="RmlC-like cupins"/>
    <property type="match status" value="1"/>
</dbReference>
<evidence type="ECO:0000256" key="3">
    <source>
        <dbReference type="ARBA" id="ARBA00022679"/>
    </source>
</evidence>
<dbReference type="InterPro" id="IPR051161">
    <property type="entry name" value="Mannose-6P_isomerase_type2"/>
</dbReference>
<dbReference type="Proteomes" id="UP000028945">
    <property type="component" value="Chromosome"/>
</dbReference>
<accession>A0A077DEI6</accession>
<keyword evidence="6" id="KW-0342">GTP-binding</keyword>
<evidence type="ECO:0000256" key="8">
    <source>
        <dbReference type="RuleBase" id="RU004190"/>
    </source>
</evidence>
<dbReference type="NCBIfam" id="TIGR01479">
    <property type="entry name" value="GMP_PMI"/>
    <property type="match status" value="1"/>
</dbReference>
<dbReference type="SUPFAM" id="SSF53448">
    <property type="entry name" value="Nucleotide-diphospho-sugar transferases"/>
    <property type="match status" value="1"/>
</dbReference>
<evidence type="ECO:0000313" key="12">
    <source>
        <dbReference type="EMBL" id="AIL32581.1"/>
    </source>
</evidence>
<dbReference type="InterPro" id="IPR054566">
    <property type="entry name" value="ManC/GMP-like_b-helix"/>
</dbReference>
<dbReference type="InterPro" id="IPR001538">
    <property type="entry name" value="Man6P_isomerase-2_C"/>
</dbReference>
<feature type="domain" description="Mannose-6-phosphate isomerase type II C-terminal" evidence="10">
    <location>
        <begin position="357"/>
        <end position="471"/>
    </location>
</feature>
<feature type="domain" description="Nucleotidyl transferase" evidence="9">
    <location>
        <begin position="5"/>
        <end position="287"/>
    </location>
</feature>
<dbReference type="Pfam" id="PF00483">
    <property type="entry name" value="NTP_transferase"/>
    <property type="match status" value="1"/>
</dbReference>
<dbReference type="Pfam" id="PF22640">
    <property type="entry name" value="ManC_GMP_beta-helix"/>
    <property type="match status" value="1"/>
</dbReference>
<comment type="catalytic activity">
    <reaction evidence="7">
        <text>alpha-D-mannose 1-phosphate + GTP + H(+) = GDP-alpha-D-mannose + diphosphate</text>
        <dbReference type="Rhea" id="RHEA:15229"/>
        <dbReference type="ChEBI" id="CHEBI:15378"/>
        <dbReference type="ChEBI" id="CHEBI:33019"/>
        <dbReference type="ChEBI" id="CHEBI:37565"/>
        <dbReference type="ChEBI" id="CHEBI:57527"/>
        <dbReference type="ChEBI" id="CHEBI:58409"/>
        <dbReference type="EC" id="2.7.7.13"/>
    </reaction>
</comment>
<evidence type="ECO:0000313" key="13">
    <source>
        <dbReference type="Proteomes" id="UP000028945"/>
    </source>
</evidence>
<dbReference type="GO" id="GO:0000271">
    <property type="term" value="P:polysaccharide biosynthetic process"/>
    <property type="evidence" value="ECO:0007669"/>
    <property type="project" value="InterPro"/>
</dbReference>
<dbReference type="GO" id="GO:0009298">
    <property type="term" value="P:GDP-mannose biosynthetic process"/>
    <property type="evidence" value="ECO:0007669"/>
    <property type="project" value="TreeGrafter"/>
</dbReference>
<dbReference type="GO" id="GO:0004475">
    <property type="term" value="F:mannose-1-phosphate guanylyltransferase (GTP) activity"/>
    <property type="evidence" value="ECO:0007669"/>
    <property type="project" value="UniProtKB-EC"/>
</dbReference>
<evidence type="ECO:0000259" key="10">
    <source>
        <dbReference type="Pfam" id="PF01050"/>
    </source>
</evidence>
<dbReference type="eggNOG" id="COG0662">
    <property type="taxonomic scope" value="Bacteria"/>
</dbReference>